<feature type="signal peptide" evidence="2">
    <location>
        <begin position="1"/>
        <end position="21"/>
    </location>
</feature>
<dbReference type="Gene3D" id="3.40.50.1820">
    <property type="entry name" value="alpha/beta hydrolase"/>
    <property type="match status" value="1"/>
</dbReference>
<keyword evidence="5" id="KW-1185">Reference proteome</keyword>
<dbReference type="InterPro" id="IPR029058">
    <property type="entry name" value="AB_hydrolase_fold"/>
</dbReference>
<dbReference type="GO" id="GO:0006508">
    <property type="term" value="P:proteolysis"/>
    <property type="evidence" value="ECO:0007669"/>
    <property type="project" value="InterPro"/>
</dbReference>
<dbReference type="PANTHER" id="PTHR43037:SF4">
    <property type="entry name" value="PEPTIDASE S9 PROLYL OLIGOPEPTIDASE CATALYTIC DOMAIN-CONTAINING PROTEIN"/>
    <property type="match status" value="1"/>
</dbReference>
<dbReference type="PANTHER" id="PTHR43037">
    <property type="entry name" value="UNNAMED PRODUCT-RELATED"/>
    <property type="match status" value="1"/>
</dbReference>
<evidence type="ECO:0000256" key="2">
    <source>
        <dbReference type="SAM" id="SignalP"/>
    </source>
</evidence>
<dbReference type="Proteomes" id="UP000009011">
    <property type="component" value="Chromosome"/>
</dbReference>
<feature type="domain" description="Peptidase S9 prolyl oligopeptidase catalytic" evidence="3">
    <location>
        <begin position="367"/>
        <end position="517"/>
    </location>
</feature>
<dbReference type="SUPFAM" id="SSF53474">
    <property type="entry name" value="alpha/beta-Hydrolases"/>
    <property type="match status" value="1"/>
</dbReference>
<dbReference type="STRING" id="1191523.MROS_1593"/>
<dbReference type="Pfam" id="PF00326">
    <property type="entry name" value="Peptidase_S9"/>
    <property type="match status" value="1"/>
</dbReference>
<proteinExistence type="predicted"/>
<gene>
    <name evidence="4" type="ordered locus">MROS_1593</name>
</gene>
<dbReference type="RefSeq" id="WP_014856262.1">
    <property type="nucleotide sequence ID" value="NC_018178.1"/>
</dbReference>
<dbReference type="GO" id="GO:0008236">
    <property type="term" value="F:serine-type peptidase activity"/>
    <property type="evidence" value="ECO:0007669"/>
    <property type="project" value="InterPro"/>
</dbReference>
<dbReference type="InterPro" id="IPR050955">
    <property type="entry name" value="Plant_Biomass_Hydrol_Est"/>
</dbReference>
<name>I7A0Q6_MELRP</name>
<dbReference type="PATRIC" id="fig|1191523.3.peg.1690"/>
<dbReference type="KEGG" id="mro:MROS_1593"/>
<dbReference type="EMBL" id="CP003557">
    <property type="protein sequence ID" value="AFN74828.1"/>
    <property type="molecule type" value="Genomic_DNA"/>
</dbReference>
<keyword evidence="4" id="KW-0378">Hydrolase</keyword>
<dbReference type="AlphaFoldDB" id="I7A0Q6"/>
<reference evidence="4 5" key="1">
    <citation type="journal article" date="2013" name="PLoS ONE">
        <title>Genomic analysis of Melioribacter roseus, facultatively anaerobic organotrophic bacterium representing a novel deep lineage within Bacteriodetes/Chlorobi group.</title>
        <authorList>
            <person name="Kadnikov V.V."/>
            <person name="Mardanov A.V."/>
            <person name="Podosokorskaya O.A."/>
            <person name="Gavrilov S.N."/>
            <person name="Kublanov I.V."/>
            <person name="Beletsky A.V."/>
            <person name="Bonch-Osmolovskaya E.A."/>
            <person name="Ravin N.V."/>
        </authorList>
    </citation>
    <scope>NUCLEOTIDE SEQUENCE [LARGE SCALE GENOMIC DNA]</scope>
    <source>
        <strain evidence="5">JCM 17771 / P3M-2</strain>
    </source>
</reference>
<feature type="chain" id="PRO_5003707528" evidence="2">
    <location>
        <begin position="22"/>
        <end position="838"/>
    </location>
</feature>
<dbReference type="HOGENOM" id="CLU_018337_0_0_10"/>
<evidence type="ECO:0000313" key="5">
    <source>
        <dbReference type="Proteomes" id="UP000009011"/>
    </source>
</evidence>
<organism evidence="4 5">
    <name type="scientific">Melioribacter roseus (strain DSM 23840 / JCM 17771 / VKM B-2668 / P3M-2)</name>
    <dbReference type="NCBI Taxonomy" id="1191523"/>
    <lineage>
        <taxon>Bacteria</taxon>
        <taxon>Pseudomonadati</taxon>
        <taxon>Ignavibacteriota</taxon>
        <taxon>Ignavibacteria</taxon>
        <taxon>Ignavibacteriales</taxon>
        <taxon>Melioribacteraceae</taxon>
        <taxon>Melioribacter</taxon>
    </lineage>
</organism>
<dbReference type="InterPro" id="IPR001375">
    <property type="entry name" value="Peptidase_S9_cat"/>
</dbReference>
<protein>
    <submittedName>
        <fullName evidence="4">Alpha/beta hydrolase related protein</fullName>
    </submittedName>
</protein>
<evidence type="ECO:0000256" key="1">
    <source>
        <dbReference type="ARBA" id="ARBA00022729"/>
    </source>
</evidence>
<dbReference type="eggNOG" id="COG1506">
    <property type="taxonomic scope" value="Bacteria"/>
</dbReference>
<sequence>MKIRAFLSVLTLLLALLTVSAQQSDTILIKDGLAVSMDYSYRDNVITPDPIVASIVTGSWKEPTTGQKVKKGDKLIGEWKEIDSDENGWFKAPELRNGYVYMKFNSDKNRIVLLEAMGHSFVFINGTMRSGNPYRTKDTYESWEPRFDYSLIPVEIKKGVNHLVFRCNRSGALKVKIHQNTPPILFSEEDLTIPDLIVNKPASSYGAILLINAGKSKLNNLYIKTYSDNSAIKNIPAYSKLPVINPLSVYKAPFKIELPEVNKKEAVRLNIELVEKSTGVEKTLLSEQIELKVVDEYETRRETFVSKLDGSVQYYAVNPPIDLKNKPALFLSLHGAGVEAINQANSYGHKNWGYIVSPTNRRPYGFNWENWGRVDALEVMEIALKKFNIDRERVYLTGHSMGGHGTWQLGINYPDRFAAIGPSAGWISIWSYRIRNLIDTSDVKEMLVRSSKQSDTYEFARNLVKNGIYVIHGDADDNVPISQAESMLEIVSKFHKDYEFHIEKGAGHWWDNSDEDGADCVDWMPMFDFFARHSAPKKHMIRNVEFTTANPAVSSKYFWIEIINQEKQQKLSKVNFTLEYGKRVIKGKTENVSYLAFDLSVLNPGAPVSVEIDGRKIENIPIPSDYKLFLCKNDGVWEITGKPAAESKNPLRLGNIREVLNNNVLFVYGTHGSKDENKWAFEKSRFDAEYLWYQGNAAIEVIEDDQFDPLVYKDRNVVLYGNAETNSAWNKLLKDSPVNVEKGKIKIGDKIFYGKDLSCLMIRPRRDSDIASVAVLAGAGIKGMKLAELAQFYHPYLSFPDLVVYDSKIIESDDQGVRFIGYFGNDWSIEKGEFINKF</sequence>
<keyword evidence="1 2" id="KW-0732">Signal</keyword>
<accession>I7A0Q6</accession>
<evidence type="ECO:0000313" key="4">
    <source>
        <dbReference type="EMBL" id="AFN74828.1"/>
    </source>
</evidence>
<evidence type="ECO:0000259" key="3">
    <source>
        <dbReference type="Pfam" id="PF00326"/>
    </source>
</evidence>
<dbReference type="OrthoDB" id="9764953at2"/>